<dbReference type="Pfam" id="PF09626">
    <property type="entry name" value="DHC"/>
    <property type="match status" value="1"/>
</dbReference>
<sequence length="154" mass="16748">MKTLLPALLIAASAPALAGDHAYGPFPANYVSECGSCHVAFPPQLLTAPDWQAMMNVLDKHYGVDASIEAKPRAALADFLQRNASRRDKHASTVQTPRLTQTAWFRKEHGNLPAKATRTLPAAAQCESCHTAAERGDYNESGLKLPAGFRHKER</sequence>
<dbReference type="EMBL" id="RCCI01000004">
    <property type="protein sequence ID" value="RLJ67524.1"/>
    <property type="molecule type" value="Genomic_DNA"/>
</dbReference>
<dbReference type="RefSeq" id="WP_121239508.1">
    <property type="nucleotide sequence ID" value="NZ_BHVV01000001.1"/>
</dbReference>
<gene>
    <name evidence="2" type="ORF">DFR35_0070</name>
</gene>
<dbReference type="SUPFAM" id="SSF48695">
    <property type="entry name" value="Multiheme cytochromes"/>
    <property type="match status" value="1"/>
</dbReference>
<accession>A0A497XI67</accession>
<feature type="signal peptide" evidence="1">
    <location>
        <begin position="1"/>
        <end position="18"/>
    </location>
</feature>
<dbReference type="AlphaFoldDB" id="A0A497XI67"/>
<reference evidence="2 3" key="1">
    <citation type="submission" date="2018-10" db="EMBL/GenBank/DDBJ databases">
        <title>Genomic Encyclopedia of Type Strains, Phase IV (KMG-IV): sequencing the most valuable type-strain genomes for metagenomic binning, comparative biology and taxonomic classification.</title>
        <authorList>
            <person name="Goeker M."/>
        </authorList>
    </citation>
    <scope>NUCLEOTIDE SEQUENCE [LARGE SCALE GENOMIC DNA]</scope>
    <source>
        <strain evidence="2 3">DSM 26916</strain>
    </source>
</reference>
<proteinExistence type="predicted"/>
<evidence type="ECO:0000313" key="3">
    <source>
        <dbReference type="Proteomes" id="UP000268908"/>
    </source>
</evidence>
<comment type="caution">
    <text evidence="2">The sequence shown here is derived from an EMBL/GenBank/DDBJ whole genome shotgun (WGS) entry which is preliminary data.</text>
</comment>
<dbReference type="Proteomes" id="UP000268908">
    <property type="component" value="Unassembled WGS sequence"/>
</dbReference>
<evidence type="ECO:0000256" key="1">
    <source>
        <dbReference type="SAM" id="SignalP"/>
    </source>
</evidence>
<dbReference type="OrthoDB" id="5296814at2"/>
<keyword evidence="3" id="KW-1185">Reference proteome</keyword>
<feature type="chain" id="PRO_5019715901" evidence="1">
    <location>
        <begin position="19"/>
        <end position="154"/>
    </location>
</feature>
<evidence type="ECO:0000313" key="2">
    <source>
        <dbReference type="EMBL" id="RLJ67524.1"/>
    </source>
</evidence>
<protein>
    <submittedName>
        <fullName evidence="2">Diheme cytochrome c</fullName>
    </submittedName>
</protein>
<dbReference type="InterPro" id="IPR018588">
    <property type="entry name" value="Dihaem_cytochrome-c"/>
</dbReference>
<keyword evidence="1" id="KW-0732">Signal</keyword>
<name>A0A497XI67_9PROT</name>
<organism evidence="2 3">
    <name type="scientific">Sulfurisoma sediminicola</name>
    <dbReference type="NCBI Taxonomy" id="1381557"/>
    <lineage>
        <taxon>Bacteria</taxon>
        <taxon>Pseudomonadati</taxon>
        <taxon>Pseudomonadota</taxon>
        <taxon>Betaproteobacteria</taxon>
        <taxon>Nitrosomonadales</taxon>
        <taxon>Sterolibacteriaceae</taxon>
        <taxon>Sulfurisoma</taxon>
    </lineage>
</organism>
<dbReference type="InterPro" id="IPR036280">
    <property type="entry name" value="Multihaem_cyt_sf"/>
</dbReference>